<dbReference type="OrthoDB" id="193499at2759"/>
<name>A0A5C5G2J2_9BASI</name>
<proteinExistence type="inferred from homology"/>
<comment type="caution">
    <text evidence="6">The sequence shown here is derived from an EMBL/GenBank/DDBJ whole genome shotgun (WGS) entry which is preliminary data.</text>
</comment>
<sequence length="249" mass="26866">MSSPRGFIDFAAGDADAYKSELDRWHELVRWLEANGAKYGLPSRLDDLDETGRESLAALYEAETQITLTPDALSPPASLVMPRLYLTLSSSPGLKKTVANFLALLTDDKKLVSKRAPHPPLRYRGTPVFRIDKGFVAQTGDVTRQDGSGGESIYGGAFNDEKEGLKVPFQLGTVAMANSGKNSNTSQFFVTLTSDPAKLKKLTGKYVAFGQVDLDDAGSRTCLERLDALGDGNGGTSVKVWIENCNVVA</sequence>
<dbReference type="GO" id="GO:0005737">
    <property type="term" value="C:cytoplasm"/>
    <property type="evidence" value="ECO:0007669"/>
    <property type="project" value="TreeGrafter"/>
</dbReference>
<dbReference type="GO" id="GO:0016018">
    <property type="term" value="F:cyclosporin A binding"/>
    <property type="evidence" value="ECO:0007669"/>
    <property type="project" value="TreeGrafter"/>
</dbReference>
<evidence type="ECO:0000313" key="7">
    <source>
        <dbReference type="Proteomes" id="UP000311382"/>
    </source>
</evidence>
<dbReference type="SUPFAM" id="SSF50891">
    <property type="entry name" value="Cyclophilin-like"/>
    <property type="match status" value="1"/>
</dbReference>
<dbReference type="STRING" id="5288.A0A5C5G2J2"/>
<dbReference type="PANTHER" id="PTHR11071:SF561">
    <property type="entry name" value="PEPTIDYL-PROLYL CIS-TRANS ISOMERASE D-RELATED"/>
    <property type="match status" value="1"/>
</dbReference>
<dbReference type="EMBL" id="SOZI01000012">
    <property type="protein sequence ID" value="TNY23353.1"/>
    <property type="molecule type" value="Genomic_DNA"/>
</dbReference>
<dbReference type="InterPro" id="IPR029000">
    <property type="entry name" value="Cyclophilin-like_dom_sf"/>
</dbReference>
<organism evidence="6 7">
    <name type="scientific">Rhodotorula diobovata</name>
    <dbReference type="NCBI Taxonomy" id="5288"/>
    <lineage>
        <taxon>Eukaryota</taxon>
        <taxon>Fungi</taxon>
        <taxon>Dikarya</taxon>
        <taxon>Basidiomycota</taxon>
        <taxon>Pucciniomycotina</taxon>
        <taxon>Microbotryomycetes</taxon>
        <taxon>Sporidiobolales</taxon>
        <taxon>Sporidiobolaceae</taxon>
        <taxon>Rhodotorula</taxon>
    </lineage>
</organism>
<keyword evidence="2 4" id="KW-0697">Rotamase</keyword>
<dbReference type="PRINTS" id="PR00153">
    <property type="entry name" value="CSAPPISMRASE"/>
</dbReference>
<feature type="domain" description="PPIase cyclophilin-type" evidence="5">
    <location>
        <begin position="96"/>
        <end position="247"/>
    </location>
</feature>
<evidence type="ECO:0000256" key="2">
    <source>
        <dbReference type="ARBA" id="ARBA00023110"/>
    </source>
</evidence>
<dbReference type="GO" id="GO:0003755">
    <property type="term" value="F:peptidyl-prolyl cis-trans isomerase activity"/>
    <property type="evidence" value="ECO:0007669"/>
    <property type="project" value="UniProtKB-UniRule"/>
</dbReference>
<dbReference type="Proteomes" id="UP000311382">
    <property type="component" value="Unassembled WGS sequence"/>
</dbReference>
<dbReference type="EC" id="5.2.1.8" evidence="4"/>
<dbReference type="Gene3D" id="2.40.100.10">
    <property type="entry name" value="Cyclophilin-like"/>
    <property type="match status" value="1"/>
</dbReference>
<reference evidence="6 7" key="1">
    <citation type="submission" date="2019-03" db="EMBL/GenBank/DDBJ databases">
        <title>Rhodosporidium diobovatum UCD-FST 08-225 genome sequencing, assembly, and annotation.</title>
        <authorList>
            <person name="Fakankun I.U."/>
            <person name="Fristensky B."/>
            <person name="Levin D.B."/>
        </authorList>
    </citation>
    <scope>NUCLEOTIDE SEQUENCE [LARGE SCALE GENOMIC DNA]</scope>
    <source>
        <strain evidence="6 7">UCD-FST 08-225</strain>
    </source>
</reference>
<dbReference type="PANTHER" id="PTHR11071">
    <property type="entry name" value="PEPTIDYL-PROLYL CIS-TRANS ISOMERASE"/>
    <property type="match status" value="1"/>
</dbReference>
<keyword evidence="3 4" id="KW-0413">Isomerase</keyword>
<protein>
    <recommendedName>
        <fullName evidence="4">Peptidyl-prolyl cis-trans isomerase</fullName>
        <shortName evidence="4">PPIase</shortName>
        <ecNumber evidence="4">5.2.1.8</ecNumber>
    </recommendedName>
</protein>
<evidence type="ECO:0000256" key="3">
    <source>
        <dbReference type="ARBA" id="ARBA00023235"/>
    </source>
</evidence>
<evidence type="ECO:0000256" key="1">
    <source>
        <dbReference type="ARBA" id="ARBA00000971"/>
    </source>
</evidence>
<dbReference type="GO" id="GO:0006457">
    <property type="term" value="P:protein folding"/>
    <property type="evidence" value="ECO:0007669"/>
    <property type="project" value="TreeGrafter"/>
</dbReference>
<evidence type="ECO:0000259" key="5">
    <source>
        <dbReference type="PROSITE" id="PS50072"/>
    </source>
</evidence>
<comment type="function">
    <text evidence="4">PPIases accelerate the folding of proteins. It catalyzes the cis-trans isomerization of proline imidic peptide bonds in oligopeptides.</text>
</comment>
<dbReference type="InterPro" id="IPR002130">
    <property type="entry name" value="Cyclophilin-type_PPIase_dom"/>
</dbReference>
<dbReference type="AlphaFoldDB" id="A0A5C5G2J2"/>
<evidence type="ECO:0000256" key="4">
    <source>
        <dbReference type="RuleBase" id="RU363019"/>
    </source>
</evidence>
<comment type="similarity">
    <text evidence="4">Belongs to the cyclophilin-type PPIase family.</text>
</comment>
<gene>
    <name evidence="6" type="ORF">DMC30DRAFT_414222</name>
</gene>
<accession>A0A5C5G2J2</accession>
<dbReference type="PROSITE" id="PS50072">
    <property type="entry name" value="CSA_PPIASE_2"/>
    <property type="match status" value="1"/>
</dbReference>
<comment type="catalytic activity">
    <reaction evidence="1 4">
        <text>[protein]-peptidylproline (omega=180) = [protein]-peptidylproline (omega=0)</text>
        <dbReference type="Rhea" id="RHEA:16237"/>
        <dbReference type="Rhea" id="RHEA-COMP:10747"/>
        <dbReference type="Rhea" id="RHEA-COMP:10748"/>
        <dbReference type="ChEBI" id="CHEBI:83833"/>
        <dbReference type="ChEBI" id="CHEBI:83834"/>
        <dbReference type="EC" id="5.2.1.8"/>
    </reaction>
</comment>
<dbReference type="Pfam" id="PF00160">
    <property type="entry name" value="Pro_isomerase"/>
    <property type="match status" value="1"/>
</dbReference>
<evidence type="ECO:0000313" key="6">
    <source>
        <dbReference type="EMBL" id="TNY23353.1"/>
    </source>
</evidence>
<keyword evidence="7" id="KW-1185">Reference proteome</keyword>